<dbReference type="InterPro" id="IPR050510">
    <property type="entry name" value="Cation_transp_ATPase_P-type"/>
</dbReference>
<dbReference type="Pfam" id="PF00689">
    <property type="entry name" value="Cation_ATPase_C"/>
    <property type="match status" value="1"/>
</dbReference>
<keyword evidence="3" id="KW-1133">Transmembrane helix</keyword>
<organism evidence="5 6">
    <name type="scientific">Porites lobata</name>
    <dbReference type="NCBI Taxonomy" id="104759"/>
    <lineage>
        <taxon>Eukaryota</taxon>
        <taxon>Metazoa</taxon>
        <taxon>Cnidaria</taxon>
        <taxon>Anthozoa</taxon>
        <taxon>Hexacorallia</taxon>
        <taxon>Scleractinia</taxon>
        <taxon>Fungiina</taxon>
        <taxon>Poritidae</taxon>
        <taxon>Porites</taxon>
    </lineage>
</organism>
<reference evidence="5 6" key="1">
    <citation type="submission" date="2022-05" db="EMBL/GenBank/DDBJ databases">
        <authorList>
            <consortium name="Genoscope - CEA"/>
            <person name="William W."/>
        </authorList>
    </citation>
    <scope>NUCLEOTIDE SEQUENCE [LARGE SCALE GENOMIC DNA]</scope>
</reference>
<dbReference type="PANTHER" id="PTHR43294:SF21">
    <property type="entry name" value="CATION TRANSPORTING ATPASE"/>
    <property type="match status" value="1"/>
</dbReference>
<comment type="subcellular location">
    <subcellularLocation>
        <location evidence="1">Cell membrane</location>
        <topology evidence="1">Multi-pass membrane protein</topology>
    </subcellularLocation>
</comment>
<dbReference type="InterPro" id="IPR023298">
    <property type="entry name" value="ATPase_P-typ_TM_dom_sf"/>
</dbReference>
<feature type="transmembrane region" description="Helical" evidence="3">
    <location>
        <begin position="60"/>
        <end position="77"/>
    </location>
</feature>
<accession>A0ABN8PE51</accession>
<evidence type="ECO:0000313" key="6">
    <source>
        <dbReference type="Proteomes" id="UP001159405"/>
    </source>
</evidence>
<dbReference type="PANTHER" id="PTHR43294">
    <property type="entry name" value="SODIUM/POTASSIUM-TRANSPORTING ATPASE SUBUNIT ALPHA"/>
    <property type="match status" value="1"/>
</dbReference>
<keyword evidence="6" id="KW-1185">Reference proteome</keyword>
<dbReference type="EMBL" id="CALNXK010000067">
    <property type="protein sequence ID" value="CAH3141854.1"/>
    <property type="molecule type" value="Genomic_DNA"/>
</dbReference>
<keyword evidence="3" id="KW-0812">Transmembrane</keyword>
<sequence length="169" mass="19483">SLGVEPVDRDVMNKPPRNVKNPMITRVLILNVLLAASLIVTGTLWVFWREMRDNIITPRDTTMTFTCFVFFDMFNALSCRSQVKSIFQVGFFTNRMFLYAVGGSLMGQMLVIYFPPLQAVFQTEALYCTDILLLISVASSVFIVDEIRKFAVRTRLKRKERSKEFQFSV</sequence>
<evidence type="ECO:0000256" key="3">
    <source>
        <dbReference type="SAM" id="Phobius"/>
    </source>
</evidence>
<name>A0ABN8PE51_9CNID</name>
<keyword evidence="2" id="KW-1003">Cell membrane</keyword>
<comment type="caution">
    <text evidence="5">The sequence shown here is derived from an EMBL/GenBank/DDBJ whole genome shotgun (WGS) entry which is preliminary data.</text>
</comment>
<protein>
    <recommendedName>
        <fullName evidence="4">Cation-transporting P-type ATPase C-terminal domain-containing protein</fullName>
    </recommendedName>
</protein>
<dbReference type="SUPFAM" id="SSF81665">
    <property type="entry name" value="Calcium ATPase, transmembrane domain M"/>
    <property type="match status" value="1"/>
</dbReference>
<evidence type="ECO:0000259" key="4">
    <source>
        <dbReference type="Pfam" id="PF00689"/>
    </source>
</evidence>
<dbReference type="Gene3D" id="1.20.1110.10">
    <property type="entry name" value="Calcium-transporting ATPase, transmembrane domain"/>
    <property type="match status" value="2"/>
</dbReference>
<dbReference type="Proteomes" id="UP001159405">
    <property type="component" value="Unassembled WGS sequence"/>
</dbReference>
<gene>
    <name evidence="5" type="ORF">PLOB_00042024</name>
</gene>
<proteinExistence type="predicted"/>
<feature type="transmembrane region" description="Helical" evidence="3">
    <location>
        <begin position="131"/>
        <end position="151"/>
    </location>
</feature>
<feature type="transmembrane region" description="Helical" evidence="3">
    <location>
        <begin position="97"/>
        <end position="116"/>
    </location>
</feature>
<feature type="transmembrane region" description="Helical" evidence="3">
    <location>
        <begin position="27"/>
        <end position="48"/>
    </location>
</feature>
<feature type="domain" description="Cation-transporting P-type ATPase C-terminal" evidence="4">
    <location>
        <begin position="1"/>
        <end position="150"/>
    </location>
</feature>
<evidence type="ECO:0000256" key="2">
    <source>
        <dbReference type="ARBA" id="ARBA00022475"/>
    </source>
</evidence>
<evidence type="ECO:0000313" key="5">
    <source>
        <dbReference type="EMBL" id="CAH3141854.1"/>
    </source>
</evidence>
<keyword evidence="3" id="KW-0472">Membrane</keyword>
<dbReference type="InterPro" id="IPR006068">
    <property type="entry name" value="ATPase_P-typ_cation-transptr_C"/>
</dbReference>
<evidence type="ECO:0000256" key="1">
    <source>
        <dbReference type="ARBA" id="ARBA00004651"/>
    </source>
</evidence>
<feature type="non-terminal residue" evidence="5">
    <location>
        <position position="1"/>
    </location>
</feature>